<organism evidence="1 2">
    <name type="scientific">Actinospica acidithermotolerans</name>
    <dbReference type="NCBI Taxonomy" id="2828514"/>
    <lineage>
        <taxon>Bacteria</taxon>
        <taxon>Bacillati</taxon>
        <taxon>Actinomycetota</taxon>
        <taxon>Actinomycetes</taxon>
        <taxon>Catenulisporales</taxon>
        <taxon>Actinospicaceae</taxon>
        <taxon>Actinospica</taxon>
    </lineage>
</organism>
<evidence type="ECO:0000313" key="1">
    <source>
        <dbReference type="EMBL" id="MBR7825743.1"/>
    </source>
</evidence>
<dbReference type="Proteomes" id="UP000676325">
    <property type="component" value="Unassembled WGS sequence"/>
</dbReference>
<keyword evidence="2" id="KW-1185">Reference proteome</keyword>
<protein>
    <submittedName>
        <fullName evidence="1">Uncharacterized protein</fullName>
    </submittedName>
</protein>
<evidence type="ECO:0000313" key="2">
    <source>
        <dbReference type="Proteomes" id="UP000676325"/>
    </source>
</evidence>
<comment type="caution">
    <text evidence="1">The sequence shown here is derived from an EMBL/GenBank/DDBJ whole genome shotgun (WGS) entry which is preliminary data.</text>
</comment>
<accession>A0A941E867</accession>
<proteinExistence type="predicted"/>
<sequence length="1506" mass="162613">MAAGGCSVRSVEGSADGLVTMQPERSFGRNFSRLGRLENRWAAALAQTDSARALKRLRAVYRRFERQPGRAAHLWLPFQDSVLAARFADLLTDHDFERLSAVGRQSAIAARTSLTEAWSPLIEASLARHSADGRRRAYQLLTGLYWSSLPSDAERRQAAAALAGFEAVGEEQLAVYADVAAQSRPVPEVMKLIDRILQVGFSDRDARLSRAYSLAMKLGDRVPRTDAVFAVAIGELLLKHRPHLALDFFQTVRQQKASHAEALRGVVAAHMHAREFSAAVSAASVATSVNQRCAELLTLCRQLAWLDAPQSLTEIEVSVDSPPWSAAQLTEIAPGRDAGPWLEYAIGRSHLLDGKADQARRFLAPLPARGLADADVVYHLAWANLLCQDAESIRKAFAAAAGQPGSWAIGCVLQDAEPGQAKLAHAPFVPASLQAVAVAREALAAQGAAASPVDLTTLRPGDVTRPDLFEALRTALGVAVARDDDPALGSLIRQPLFSRLPAAERLLWMGLAVRSVDPDRARRALRRSLALGRKRAALILAVDALDDGRPADARELLNGVPGPKAALALAWTDARTGALAQAVERFEDLAQRGSAHAEYALGLLALRDAAGAWSRERAGRAKSRAEQAVKALARASRRAPYRFETTSLARAAGLLATTTPDGDGALPWQEFAAQPWTARQLGFGELVLTPEATDSPLLQSISRWAVQPRSVLRECPPEYVALADALVRVALLTTDTAICEQVARLLAGLAERVPSPEIRTAARRAAACADLRVGDETFEASSDPLIALAATHAVLGGDYGTAGDPDADRAEAVRLLRSATDQSSHQRADARPEYAALAALLGDALGHGRLPSPLPLDLPARAESALALAATMGAGADEEAAAHVLLRALRTADVNDLVDLERALAVLSIHVARQSGDKRTGFAAALAPTILRAAENAGEPGGLDNHPVARFATVVGEFEAADKLWLRALDDADADFIRLPLLRTEYGRFLNHRAVLAHLGGRRDRLLEYLRTAAPYIPEPAERILRQLEADERVQKLLSTLFPGSPILGRQRPGRYSSFDTLIASNPDLRAAIDAGPGEQITGQWKLAVAGRAGGGDGGIELWHTAAVLSRENALAQAPKAASAVQAGISATALWMLLLAEPKLSGLFEDRPHAAEADALLRTHLVDELLVSQKARLTESLAQKDLHAVRAHMYCLDNVRQGTAATRRLAASAFTEVAAHIGTDAGFVPISERAEALLVEWGAERIAAGRLRLSERAPSKRRARAVVADYGAAIEEVEIVAQLGLRLNDVLRVALEWHTGWLRTTHGTQDKRVGEHVIRSATRFVDILAPMYTPGDSHVPEVRALAEHYIERGVFNLDAAPDDSIRMLEHAQIWDPVAERVPDLLWDAYMACLEVARKHLDRGSLPDAEVIMGLVPDGWRMLSTELNNRGVAKMSRVYDTVISFHRRRIELTPAQRANFVPELLDAERLLLEAGRLDPTETGIGENLEQVRELMKYVSPGPGGAYR</sequence>
<gene>
    <name evidence="1" type="ORF">KDK95_05445</name>
</gene>
<dbReference type="EMBL" id="JAGSOH010000008">
    <property type="protein sequence ID" value="MBR7825743.1"/>
    <property type="molecule type" value="Genomic_DNA"/>
</dbReference>
<dbReference type="RefSeq" id="WP_212516895.1">
    <property type="nucleotide sequence ID" value="NZ_JAGSOH010000008.1"/>
</dbReference>
<reference evidence="1" key="1">
    <citation type="submission" date="2021-04" db="EMBL/GenBank/DDBJ databases">
        <title>Genome based classification of Actinospica acidithermotolerans sp. nov., an actinobacterium isolated from an Indonesian hot spring.</title>
        <authorList>
            <person name="Kusuma A.B."/>
            <person name="Putra K.E."/>
            <person name="Nafisah S."/>
            <person name="Loh J."/>
            <person name="Nouioui I."/>
            <person name="Goodfellow M."/>
        </authorList>
    </citation>
    <scope>NUCLEOTIDE SEQUENCE</scope>
    <source>
        <strain evidence="1">MGRD01-02</strain>
    </source>
</reference>
<name>A0A941E867_9ACTN</name>